<evidence type="ECO:0000313" key="4">
    <source>
        <dbReference type="Proteomes" id="UP000677218"/>
    </source>
</evidence>
<feature type="domain" description="Phosphatidic acid phosphatase type 2/haloperoxidase" evidence="2">
    <location>
        <begin position="91"/>
        <end position="203"/>
    </location>
</feature>
<keyword evidence="1" id="KW-0472">Membrane</keyword>
<dbReference type="CDD" id="cd03392">
    <property type="entry name" value="PAP2_like_2"/>
    <property type="match status" value="1"/>
</dbReference>
<dbReference type="PANTHER" id="PTHR14969">
    <property type="entry name" value="SPHINGOSINE-1-PHOSPHATE PHOSPHOHYDROLASE"/>
    <property type="match status" value="1"/>
</dbReference>
<protein>
    <submittedName>
        <fullName evidence="3">Membrane-associated phospholipid phosphatase</fullName>
    </submittedName>
</protein>
<evidence type="ECO:0000256" key="1">
    <source>
        <dbReference type="SAM" id="Phobius"/>
    </source>
</evidence>
<dbReference type="Pfam" id="PF01569">
    <property type="entry name" value="PAP2"/>
    <property type="match status" value="1"/>
</dbReference>
<comment type="caution">
    <text evidence="3">The sequence shown here is derived from an EMBL/GenBank/DDBJ whole genome shotgun (WGS) entry which is preliminary data.</text>
</comment>
<dbReference type="Gene3D" id="1.20.144.10">
    <property type="entry name" value="Phosphatidic acid phosphatase type 2/haloperoxidase"/>
    <property type="match status" value="2"/>
</dbReference>
<reference evidence="3" key="1">
    <citation type="submission" date="2020-08" db="EMBL/GenBank/DDBJ databases">
        <title>Taxonomic study for Lactobacillus species isolated from hardwood bark.</title>
        <authorList>
            <person name="Tohno M."/>
            <person name="Tanizawa Y."/>
        </authorList>
    </citation>
    <scope>NUCLEOTIDE SEQUENCE</scope>
    <source>
        <strain evidence="3">B40</strain>
    </source>
</reference>
<feature type="transmembrane region" description="Helical" evidence="1">
    <location>
        <begin position="128"/>
        <end position="153"/>
    </location>
</feature>
<dbReference type="InterPro" id="IPR036938">
    <property type="entry name" value="PAP2/HPO_sf"/>
</dbReference>
<name>A0A916VH28_9LACO</name>
<organism evidence="3 4">
    <name type="scientific">Lactobacillus corticis</name>
    <dbReference type="NCBI Taxonomy" id="2201249"/>
    <lineage>
        <taxon>Bacteria</taxon>
        <taxon>Bacillati</taxon>
        <taxon>Bacillota</taxon>
        <taxon>Bacilli</taxon>
        <taxon>Lactobacillales</taxon>
        <taxon>Lactobacillaceae</taxon>
        <taxon>Lactobacillus</taxon>
    </lineage>
</organism>
<feature type="transmembrane region" description="Helical" evidence="1">
    <location>
        <begin position="192"/>
        <end position="211"/>
    </location>
</feature>
<evidence type="ECO:0000313" key="3">
    <source>
        <dbReference type="EMBL" id="GFZ26596.1"/>
    </source>
</evidence>
<dbReference type="SMART" id="SM00014">
    <property type="entry name" value="acidPPc"/>
    <property type="match status" value="1"/>
</dbReference>
<dbReference type="SUPFAM" id="SSF48317">
    <property type="entry name" value="Acid phosphatase/Vanadium-dependent haloperoxidase"/>
    <property type="match status" value="1"/>
</dbReference>
<feature type="transmembrane region" description="Helical" evidence="1">
    <location>
        <begin position="61"/>
        <end position="84"/>
    </location>
</feature>
<feature type="transmembrane region" description="Helical" evidence="1">
    <location>
        <begin position="160"/>
        <end position="180"/>
    </location>
</feature>
<dbReference type="RefSeq" id="WP_212780302.1">
    <property type="nucleotide sequence ID" value="NZ_BMAY01000003.1"/>
</dbReference>
<dbReference type="PANTHER" id="PTHR14969:SF13">
    <property type="entry name" value="AT30094P"/>
    <property type="match status" value="1"/>
</dbReference>
<keyword evidence="4" id="KW-1185">Reference proteome</keyword>
<dbReference type="InterPro" id="IPR000326">
    <property type="entry name" value="PAP2/HPO"/>
</dbReference>
<feature type="transmembrane region" description="Helical" evidence="1">
    <location>
        <begin position="12"/>
        <end position="30"/>
    </location>
</feature>
<feature type="transmembrane region" description="Helical" evidence="1">
    <location>
        <begin position="91"/>
        <end position="108"/>
    </location>
</feature>
<dbReference type="Proteomes" id="UP000677218">
    <property type="component" value="Unassembled WGS sequence"/>
</dbReference>
<gene>
    <name evidence="3" type="primary">pgpB_1</name>
    <name evidence="3" type="ORF">LCB40_04760</name>
</gene>
<dbReference type="AlphaFoldDB" id="A0A916VH28"/>
<keyword evidence="1" id="KW-0812">Transmembrane</keyword>
<keyword evidence="1" id="KW-1133">Transmembrane helix</keyword>
<accession>A0A916VH28</accession>
<proteinExistence type="predicted"/>
<dbReference type="EMBL" id="BMAY01000003">
    <property type="protein sequence ID" value="GFZ26596.1"/>
    <property type="molecule type" value="Genomic_DNA"/>
</dbReference>
<sequence length="222" mass="24950">MREQFAHPIKDTLVPGVVFAVIFTVWALLVSSNSAIIHSFDSAVIGVVYNNNATLIQFTSIFTNIGNTSSVIAETVVVFVVLLWRKHKQEAYFLAGTMICANGYNWVLKHLVQRARPTVHHLVHADGYSFPSGHSVGSATLFGCLIIITCILVQRRSIKIILNTIWFIFPLVIGYTRIFLHVHYPSDVLGGWLEGITFVLLGYSVLYHVYYEPRINNARISE</sequence>
<evidence type="ECO:0000259" key="2">
    <source>
        <dbReference type="SMART" id="SM00014"/>
    </source>
</evidence>